<reference evidence="3" key="2">
    <citation type="submission" date="2021-09" db="EMBL/GenBank/DDBJ databases">
        <authorList>
            <person name="Jia N."/>
            <person name="Wang J."/>
            <person name="Shi W."/>
            <person name="Du L."/>
            <person name="Sun Y."/>
            <person name="Zhan W."/>
            <person name="Jiang J."/>
            <person name="Wang Q."/>
            <person name="Zhang B."/>
            <person name="Ji P."/>
            <person name="Sakyi L.B."/>
            <person name="Cui X."/>
            <person name="Yuan T."/>
            <person name="Jiang B."/>
            <person name="Yang W."/>
            <person name="Lam T.T.-Y."/>
            <person name="Chang Q."/>
            <person name="Ding S."/>
            <person name="Wang X."/>
            <person name="Zhu J."/>
            <person name="Ruan X."/>
            <person name="Zhao L."/>
            <person name="Wei J."/>
            <person name="Que T."/>
            <person name="Du C."/>
            <person name="Cheng J."/>
            <person name="Dai P."/>
            <person name="Han X."/>
            <person name="Huang E."/>
            <person name="Gao Y."/>
            <person name="Liu J."/>
            <person name="Shao H."/>
            <person name="Ye R."/>
            <person name="Li L."/>
            <person name="Wei W."/>
            <person name="Wang X."/>
            <person name="Wang C."/>
            <person name="Huo Q."/>
            <person name="Li W."/>
            <person name="Guo W."/>
            <person name="Chen H."/>
            <person name="Chen S."/>
            <person name="Zhou L."/>
            <person name="Zhou L."/>
            <person name="Ni X."/>
            <person name="Tian J."/>
            <person name="Zhou Y."/>
            <person name="Sheng Y."/>
            <person name="Liu T."/>
            <person name="Pan Y."/>
            <person name="Xia L."/>
            <person name="Li J."/>
            <person name="Zhao F."/>
            <person name="Cao W."/>
        </authorList>
    </citation>
    <scope>NUCLEOTIDE SEQUENCE</scope>
    <source>
        <strain evidence="3">Rmic-2018</strain>
        <tissue evidence="3">Larvae</tissue>
    </source>
</reference>
<dbReference type="PANTHER" id="PTHR47055">
    <property type="entry name" value="DDE_TNP_1_7 DOMAIN-CONTAINING PROTEIN"/>
    <property type="match status" value="1"/>
</dbReference>
<protein>
    <recommendedName>
        <fullName evidence="2">PiggyBac transposable element-derived protein domain-containing protein</fullName>
    </recommendedName>
</protein>
<reference evidence="3" key="1">
    <citation type="journal article" date="2020" name="Cell">
        <title>Large-Scale Comparative Analyses of Tick Genomes Elucidate Their Genetic Diversity and Vector Capacities.</title>
        <authorList>
            <consortium name="Tick Genome and Microbiome Consortium (TIGMIC)"/>
            <person name="Jia N."/>
            <person name="Wang J."/>
            <person name="Shi W."/>
            <person name="Du L."/>
            <person name="Sun Y."/>
            <person name="Zhan W."/>
            <person name="Jiang J.F."/>
            <person name="Wang Q."/>
            <person name="Zhang B."/>
            <person name="Ji P."/>
            <person name="Bell-Sakyi L."/>
            <person name="Cui X.M."/>
            <person name="Yuan T.T."/>
            <person name="Jiang B.G."/>
            <person name="Yang W.F."/>
            <person name="Lam T.T."/>
            <person name="Chang Q.C."/>
            <person name="Ding S.J."/>
            <person name="Wang X.J."/>
            <person name="Zhu J.G."/>
            <person name="Ruan X.D."/>
            <person name="Zhao L."/>
            <person name="Wei J.T."/>
            <person name="Ye R.Z."/>
            <person name="Que T.C."/>
            <person name="Du C.H."/>
            <person name="Zhou Y.H."/>
            <person name="Cheng J.X."/>
            <person name="Dai P.F."/>
            <person name="Guo W.B."/>
            <person name="Han X.H."/>
            <person name="Huang E.J."/>
            <person name="Li L.F."/>
            <person name="Wei W."/>
            <person name="Gao Y.C."/>
            <person name="Liu J.Z."/>
            <person name="Shao H.Z."/>
            <person name="Wang X."/>
            <person name="Wang C.C."/>
            <person name="Yang T.C."/>
            <person name="Huo Q.B."/>
            <person name="Li W."/>
            <person name="Chen H.Y."/>
            <person name="Chen S.E."/>
            <person name="Zhou L.G."/>
            <person name="Ni X.B."/>
            <person name="Tian J.H."/>
            <person name="Sheng Y."/>
            <person name="Liu T."/>
            <person name="Pan Y.S."/>
            <person name="Xia L.Y."/>
            <person name="Li J."/>
            <person name="Zhao F."/>
            <person name="Cao W.C."/>
        </authorList>
    </citation>
    <scope>NUCLEOTIDE SEQUENCE</scope>
    <source>
        <strain evidence="3">Rmic-2018</strain>
    </source>
</reference>
<keyword evidence="4" id="KW-1185">Reference proteome</keyword>
<evidence type="ECO:0000313" key="4">
    <source>
        <dbReference type="Proteomes" id="UP000821866"/>
    </source>
</evidence>
<gene>
    <name evidence="3" type="ORF">HPB51_010408</name>
</gene>
<dbReference type="InterPro" id="IPR052638">
    <property type="entry name" value="PiggyBac_TE-derived"/>
</dbReference>
<dbReference type="VEuPathDB" id="VectorBase:LOC119173975"/>
<evidence type="ECO:0000256" key="1">
    <source>
        <dbReference type="SAM" id="MobiDB-lite"/>
    </source>
</evidence>
<organism evidence="3 4">
    <name type="scientific">Rhipicephalus microplus</name>
    <name type="common">Cattle tick</name>
    <name type="synonym">Boophilus microplus</name>
    <dbReference type="NCBI Taxonomy" id="6941"/>
    <lineage>
        <taxon>Eukaryota</taxon>
        <taxon>Metazoa</taxon>
        <taxon>Ecdysozoa</taxon>
        <taxon>Arthropoda</taxon>
        <taxon>Chelicerata</taxon>
        <taxon>Arachnida</taxon>
        <taxon>Acari</taxon>
        <taxon>Parasitiformes</taxon>
        <taxon>Ixodida</taxon>
        <taxon>Ixodoidea</taxon>
        <taxon>Ixodidae</taxon>
        <taxon>Rhipicephalinae</taxon>
        <taxon>Rhipicephalus</taxon>
        <taxon>Boophilus</taxon>
    </lineage>
</organism>
<feature type="compositionally biased region" description="Acidic residues" evidence="1">
    <location>
        <begin position="133"/>
        <end position="143"/>
    </location>
</feature>
<dbReference type="Proteomes" id="UP000821866">
    <property type="component" value="Chromosome 3"/>
</dbReference>
<comment type="caution">
    <text evidence="3">The sequence shown here is derived from an EMBL/GenBank/DDBJ whole genome shotgun (WGS) entry which is preliminary data.</text>
</comment>
<evidence type="ECO:0000313" key="3">
    <source>
        <dbReference type="EMBL" id="KAH8030587.1"/>
    </source>
</evidence>
<dbReference type="PANTHER" id="PTHR47055:SF3">
    <property type="entry name" value="PHORBOL-ESTER_DAG-TYPE DOMAIN-CONTAINING PROTEIN"/>
    <property type="match status" value="1"/>
</dbReference>
<sequence>MDKIKVPVPLPVNFTKHPGEESFYPGITGLPVTLQEGTHRQAGNYNRCHEASATIGFGDQQSQANASPQNRVQMFALIRRFIKTPPDGGSCQETAANAHRNMESSSSRAARRGLSDEDIQAILFERPSGSECSDLDSSDDERVEAEPSSKGPIDDYIEDSSDDEDLEVQQSSTVKNKVKKIWHWVKKDVPINEGFPESELVPLVTLEEAKTPLHMFSKLVDDGLVEHLTFETNRFRVQNNKTKVKPVRVDEIRKFLEIVLYMSVVCLPFRRMY</sequence>
<dbReference type="Pfam" id="PF13843">
    <property type="entry name" value="DDE_Tnp_1_7"/>
    <property type="match status" value="1"/>
</dbReference>
<proteinExistence type="predicted"/>
<accession>A0A9J6E7L5</accession>
<dbReference type="GO" id="GO:0043565">
    <property type="term" value="F:sequence-specific DNA binding"/>
    <property type="evidence" value="ECO:0007669"/>
    <property type="project" value="TreeGrafter"/>
</dbReference>
<dbReference type="AlphaFoldDB" id="A0A9J6E7L5"/>
<dbReference type="InterPro" id="IPR029526">
    <property type="entry name" value="PGBD"/>
</dbReference>
<name>A0A9J6E7L5_RHIMP</name>
<feature type="region of interest" description="Disordered" evidence="1">
    <location>
        <begin position="86"/>
        <end position="113"/>
    </location>
</feature>
<feature type="region of interest" description="Disordered" evidence="1">
    <location>
        <begin position="127"/>
        <end position="166"/>
    </location>
</feature>
<feature type="domain" description="PiggyBac transposable element-derived protein" evidence="2">
    <location>
        <begin position="211"/>
        <end position="273"/>
    </location>
</feature>
<evidence type="ECO:0000259" key="2">
    <source>
        <dbReference type="Pfam" id="PF13843"/>
    </source>
</evidence>
<feature type="compositionally biased region" description="Acidic residues" evidence="1">
    <location>
        <begin position="155"/>
        <end position="166"/>
    </location>
</feature>
<dbReference type="EMBL" id="JABSTU010000005">
    <property type="protein sequence ID" value="KAH8030587.1"/>
    <property type="molecule type" value="Genomic_DNA"/>
</dbReference>